<comment type="similarity">
    <text evidence="1 2">Belongs to the iron/ascorbate-dependent oxidoreductase family.</text>
</comment>
<dbReference type="OrthoDB" id="288590at2759"/>
<feature type="region of interest" description="Disordered" evidence="3">
    <location>
        <begin position="1"/>
        <end position="55"/>
    </location>
</feature>
<dbReference type="PANTHER" id="PTHR47990">
    <property type="entry name" value="2-OXOGLUTARATE (2OG) AND FE(II)-DEPENDENT OXYGENASE SUPERFAMILY PROTEIN-RELATED"/>
    <property type="match status" value="1"/>
</dbReference>
<dbReference type="Proteomes" id="UP000192596">
    <property type="component" value="Unassembled WGS sequence"/>
</dbReference>
<keyword evidence="2" id="KW-0479">Metal-binding</keyword>
<dbReference type="SUPFAM" id="SSF51197">
    <property type="entry name" value="Clavaminate synthase-like"/>
    <property type="match status" value="1"/>
</dbReference>
<gene>
    <name evidence="5" type="ORF">B0A48_16853</name>
</gene>
<evidence type="ECO:0000256" key="2">
    <source>
        <dbReference type="RuleBase" id="RU003682"/>
    </source>
</evidence>
<protein>
    <recommendedName>
        <fullName evidence="4">Fe2OG dioxygenase domain-containing protein</fullName>
    </recommendedName>
</protein>
<dbReference type="Pfam" id="PF03171">
    <property type="entry name" value="2OG-FeII_Oxy"/>
    <property type="match status" value="1"/>
</dbReference>
<dbReference type="InterPro" id="IPR005123">
    <property type="entry name" value="Oxoglu/Fe-dep_dioxygenase_dom"/>
</dbReference>
<dbReference type="InParanoid" id="A0A1V8SD94"/>
<dbReference type="EMBL" id="NAJO01000058">
    <property type="protein sequence ID" value="OQN97049.1"/>
    <property type="molecule type" value="Genomic_DNA"/>
</dbReference>
<dbReference type="InterPro" id="IPR050231">
    <property type="entry name" value="Iron_ascorbate_oxido_reductase"/>
</dbReference>
<feature type="compositionally biased region" description="Polar residues" evidence="3">
    <location>
        <begin position="1"/>
        <end position="10"/>
    </location>
</feature>
<evidence type="ECO:0000259" key="4">
    <source>
        <dbReference type="PROSITE" id="PS51471"/>
    </source>
</evidence>
<evidence type="ECO:0000313" key="6">
    <source>
        <dbReference type="Proteomes" id="UP000192596"/>
    </source>
</evidence>
<evidence type="ECO:0000256" key="3">
    <source>
        <dbReference type="SAM" id="MobiDB-lite"/>
    </source>
</evidence>
<proteinExistence type="inferred from homology"/>
<feature type="domain" description="Fe2OG dioxygenase" evidence="4">
    <location>
        <begin position="247"/>
        <end position="356"/>
    </location>
</feature>
<keyword evidence="2" id="KW-0408">Iron</keyword>
<dbReference type="InterPro" id="IPR027443">
    <property type="entry name" value="IPNS-like_sf"/>
</dbReference>
<comment type="caution">
    <text evidence="5">The sequence shown here is derived from an EMBL/GenBank/DDBJ whole genome shotgun (WGS) entry which is preliminary data.</text>
</comment>
<keyword evidence="2" id="KW-0560">Oxidoreductase</keyword>
<dbReference type="FunFam" id="2.60.120.330:FF:000045">
    <property type="entry name" value="Oxidoreductase, 2OG-Fe(II) oxygenase family, putative"/>
    <property type="match status" value="1"/>
</dbReference>
<dbReference type="Pfam" id="PF14226">
    <property type="entry name" value="DIOX_N"/>
    <property type="match status" value="1"/>
</dbReference>
<dbReference type="GO" id="GO:0016491">
    <property type="term" value="F:oxidoreductase activity"/>
    <property type="evidence" value="ECO:0007669"/>
    <property type="project" value="UniProtKB-KW"/>
</dbReference>
<organism evidence="5 6">
    <name type="scientific">Cryoendolithus antarcticus</name>
    <dbReference type="NCBI Taxonomy" id="1507870"/>
    <lineage>
        <taxon>Eukaryota</taxon>
        <taxon>Fungi</taxon>
        <taxon>Dikarya</taxon>
        <taxon>Ascomycota</taxon>
        <taxon>Pezizomycotina</taxon>
        <taxon>Dothideomycetes</taxon>
        <taxon>Dothideomycetidae</taxon>
        <taxon>Cladosporiales</taxon>
        <taxon>Cladosporiaceae</taxon>
        <taxon>Cryoendolithus</taxon>
    </lineage>
</organism>
<dbReference type="PROSITE" id="PS51471">
    <property type="entry name" value="FE2OG_OXY"/>
    <property type="match status" value="1"/>
</dbReference>
<dbReference type="STRING" id="1507870.A0A1V8SD94"/>
<evidence type="ECO:0000256" key="1">
    <source>
        <dbReference type="ARBA" id="ARBA00008056"/>
    </source>
</evidence>
<reference evidence="6" key="1">
    <citation type="submission" date="2017-03" db="EMBL/GenBank/DDBJ databases">
        <title>Genomes of endolithic fungi from Antarctica.</title>
        <authorList>
            <person name="Coleine C."/>
            <person name="Masonjones S."/>
            <person name="Stajich J.E."/>
        </authorList>
    </citation>
    <scope>NUCLEOTIDE SEQUENCE [LARGE SCALE GENOMIC DNA]</scope>
    <source>
        <strain evidence="6">CCFEE 5527</strain>
    </source>
</reference>
<dbReference type="GO" id="GO:0044283">
    <property type="term" value="P:small molecule biosynthetic process"/>
    <property type="evidence" value="ECO:0007669"/>
    <property type="project" value="UniProtKB-ARBA"/>
</dbReference>
<accession>A0A1V8SD94</accession>
<evidence type="ECO:0000313" key="5">
    <source>
        <dbReference type="EMBL" id="OQN97049.1"/>
    </source>
</evidence>
<dbReference type="Gene3D" id="2.60.120.330">
    <property type="entry name" value="B-lactam Antibiotic, Isopenicillin N Synthase, Chain"/>
    <property type="match status" value="1"/>
</dbReference>
<keyword evidence="6" id="KW-1185">Reference proteome</keyword>
<dbReference type="GO" id="GO:0046872">
    <property type="term" value="F:metal ion binding"/>
    <property type="evidence" value="ECO:0007669"/>
    <property type="project" value="UniProtKB-KW"/>
</dbReference>
<dbReference type="InterPro" id="IPR044861">
    <property type="entry name" value="IPNS-like_FE2OG_OXY"/>
</dbReference>
<sequence>MSQTSTSQLGASAIAPPALPLQDHIQSGPALHHLEEDATPEDSSEDLTYPGLPPFPSDIPTAPLLRISLAKLLSNNPTEITNLWNASRDLGFFYLDLRSPPSSSTKRDSAHEPSERNVDGPALLSSAEKLFKTGEELFKLPTEEKQRYDFKDQGSYFGYKGIGAGVVDAQGTKDRNEFYNVSKDDILGISEPLPTPAMLSSENTRERLKGFMEGSHAIVSFILGLLNDKLSLPEGKLQSLHRLEEVSGDQVRWVSAPPQPQNDQQKALGEHTDFGSITLLHNRLGGLQVLPPSSPSTPNPEWTYVLPLRHHIIVNLGDALVKLTAGVLRSNIHRVVSPPGEQGKETRMSLVYFARPEDEVVLKRLEGSGVIDEKAKETGEEEGEEITAKEWILRRALGRRAGGDWKASAGTEGERFKH</sequence>
<dbReference type="InterPro" id="IPR026992">
    <property type="entry name" value="DIOX_N"/>
</dbReference>
<dbReference type="AlphaFoldDB" id="A0A1V8SD94"/>
<name>A0A1V8SD94_9PEZI</name>